<dbReference type="PANTHER" id="PTHR40111">
    <property type="entry name" value="CEPHALOSPORIN-C DEACETYLASE"/>
    <property type="match status" value="1"/>
</dbReference>
<evidence type="ECO:0000313" key="6">
    <source>
        <dbReference type="EMBL" id="MBM7801370.1"/>
    </source>
</evidence>
<dbReference type="InterPro" id="IPR039069">
    <property type="entry name" value="CE7"/>
</dbReference>
<dbReference type="Gene3D" id="3.40.50.1820">
    <property type="entry name" value="alpha/beta hydrolase"/>
    <property type="match status" value="1"/>
</dbReference>
<dbReference type="Pfam" id="PF05448">
    <property type="entry name" value="AXE1"/>
    <property type="match status" value="1"/>
</dbReference>
<feature type="region of interest" description="Disordered" evidence="3">
    <location>
        <begin position="124"/>
        <end position="143"/>
    </location>
</feature>
<proteinExistence type="predicted"/>
<name>A0A8H9KXZ3_9MICO</name>
<feature type="binding site" evidence="2">
    <location>
        <position position="93"/>
    </location>
    <ligand>
        <name>substrate</name>
    </ligand>
</feature>
<feature type="active site" description="Charge relay system" evidence="1">
    <location>
        <position position="302"/>
    </location>
</feature>
<evidence type="ECO:0000313" key="5">
    <source>
        <dbReference type="EMBL" id="GGK91012.1"/>
    </source>
</evidence>
<keyword evidence="6" id="KW-0378">Hydrolase</keyword>
<reference evidence="5" key="1">
    <citation type="journal article" date="2014" name="Int. J. Syst. Evol. Microbiol.">
        <title>Complete genome sequence of Corynebacterium casei LMG S-19264T (=DSM 44701T), isolated from a smear-ripened cheese.</title>
        <authorList>
            <consortium name="US DOE Joint Genome Institute (JGI-PGF)"/>
            <person name="Walter F."/>
            <person name="Albersmeier A."/>
            <person name="Kalinowski J."/>
            <person name="Ruckert C."/>
        </authorList>
    </citation>
    <scope>NUCLEOTIDE SEQUENCE</scope>
    <source>
        <strain evidence="5">JCM 1480</strain>
    </source>
</reference>
<dbReference type="GO" id="GO:0047739">
    <property type="term" value="F:cephalosporin-C deacetylase activity"/>
    <property type="evidence" value="ECO:0007669"/>
    <property type="project" value="UniProtKB-EC"/>
</dbReference>
<dbReference type="RefSeq" id="WP_175327712.1">
    <property type="nucleotide sequence ID" value="NZ_BMOI01000001.1"/>
</dbReference>
<feature type="domain" description="Acetyl xylan esterase" evidence="4">
    <location>
        <begin position="5"/>
        <end position="316"/>
    </location>
</feature>
<feature type="active site" description="Nucleophile" evidence="1">
    <location>
        <position position="187"/>
    </location>
</feature>
<gene>
    <name evidence="5" type="ORF">GCM10009769_06360</name>
    <name evidence="6" type="ORF">JOE58_000621</name>
</gene>
<keyword evidence="8" id="KW-1185">Reference proteome</keyword>
<dbReference type="EC" id="3.1.1.41" evidence="6"/>
<dbReference type="Proteomes" id="UP000746584">
    <property type="component" value="Unassembled WGS sequence"/>
</dbReference>
<dbReference type="Proteomes" id="UP000648535">
    <property type="component" value="Unassembled WGS sequence"/>
</dbReference>
<dbReference type="InterPro" id="IPR008391">
    <property type="entry name" value="AXE1_dom"/>
</dbReference>
<organism evidence="5 7">
    <name type="scientific">Curtobacterium luteum</name>
    <dbReference type="NCBI Taxonomy" id="33881"/>
    <lineage>
        <taxon>Bacteria</taxon>
        <taxon>Bacillati</taxon>
        <taxon>Actinomycetota</taxon>
        <taxon>Actinomycetes</taxon>
        <taxon>Micrococcales</taxon>
        <taxon>Microbacteriaceae</taxon>
        <taxon>Curtobacterium</taxon>
    </lineage>
</organism>
<evidence type="ECO:0000256" key="2">
    <source>
        <dbReference type="PIRSR" id="PIRSR639069-2"/>
    </source>
</evidence>
<evidence type="ECO:0000313" key="8">
    <source>
        <dbReference type="Proteomes" id="UP000746584"/>
    </source>
</evidence>
<evidence type="ECO:0000259" key="4">
    <source>
        <dbReference type="Pfam" id="PF05448"/>
    </source>
</evidence>
<accession>A0A8H9KXZ3</accession>
<dbReference type="SUPFAM" id="SSF53474">
    <property type="entry name" value="alpha/beta-Hydrolases"/>
    <property type="match status" value="1"/>
</dbReference>
<feature type="active site" description="Charge relay system" evidence="1">
    <location>
        <position position="273"/>
    </location>
</feature>
<dbReference type="PANTHER" id="PTHR40111:SF1">
    <property type="entry name" value="CEPHALOSPORIN-C DEACETYLASE"/>
    <property type="match status" value="1"/>
</dbReference>
<dbReference type="GO" id="GO:0005976">
    <property type="term" value="P:polysaccharide metabolic process"/>
    <property type="evidence" value="ECO:0007669"/>
    <property type="project" value="TreeGrafter"/>
</dbReference>
<dbReference type="EMBL" id="BMOI01000001">
    <property type="protein sequence ID" value="GGK91012.1"/>
    <property type="molecule type" value="Genomic_DNA"/>
</dbReference>
<comment type="caution">
    <text evidence="5">The sequence shown here is derived from an EMBL/GenBank/DDBJ whole genome shotgun (WGS) entry which is preliminary data.</text>
</comment>
<protein>
    <submittedName>
        <fullName evidence="5">Acetylxylan esterase</fullName>
    </submittedName>
    <submittedName>
        <fullName evidence="6">Cephalosporin-C deacetylase</fullName>
        <ecNumber evidence="6">3.1.1.41</ecNumber>
    </submittedName>
</protein>
<evidence type="ECO:0000313" key="7">
    <source>
        <dbReference type="Proteomes" id="UP000648535"/>
    </source>
</evidence>
<reference evidence="5" key="2">
    <citation type="submission" date="2020-09" db="EMBL/GenBank/DDBJ databases">
        <authorList>
            <person name="Sun Q."/>
            <person name="Ohkuma M."/>
        </authorList>
    </citation>
    <scope>NUCLEOTIDE SEQUENCE</scope>
    <source>
        <strain evidence="5">JCM 1480</strain>
    </source>
</reference>
<reference evidence="6 8" key="3">
    <citation type="submission" date="2021-01" db="EMBL/GenBank/DDBJ databases">
        <title>Sequencing the genomes of 1000 actinobacteria strains.</title>
        <authorList>
            <person name="Klenk H.-P."/>
        </authorList>
    </citation>
    <scope>NUCLEOTIDE SEQUENCE [LARGE SCALE GENOMIC DNA]</scope>
    <source>
        <strain evidence="6 8">DSM 20542</strain>
    </source>
</reference>
<dbReference type="AlphaFoldDB" id="A0A8H9KXZ3"/>
<evidence type="ECO:0000256" key="3">
    <source>
        <dbReference type="SAM" id="MobiDB-lite"/>
    </source>
</evidence>
<sequence length="323" mass="34608">MYTDITGPELLAHRGTAVEPDDFDAFWRETLTAARQHPVAVETTLVDSGLTTLDVYDVSFAGWDGQRVRGWLSVPAGTTADAPLPAVVEYIGYGGGRGLATEHLLWASAGYAHLVMDTRGQGSGWSVGDTPDPDGSGPAVPGVMTRGIESRETYYYRRLTVDAVRAVDAARAVGLVDPERVAVLGGSQGGGLAIAVAGLVDDLAGVFPRVPFLCDFPRATVITDADPYHEIARYLTVHRDRRDEVFRTLAYFDGVLHAARATAPAWFSTALMDPICPPSTVYAAFNAYAGPKDMTVWEYNGHEGGGAHEDTATFAHLAQVLRP</sequence>
<evidence type="ECO:0000256" key="1">
    <source>
        <dbReference type="PIRSR" id="PIRSR639069-1"/>
    </source>
</evidence>
<dbReference type="EMBL" id="JAFBCG010000001">
    <property type="protein sequence ID" value="MBM7801370.1"/>
    <property type="molecule type" value="Genomic_DNA"/>
</dbReference>
<dbReference type="InterPro" id="IPR029058">
    <property type="entry name" value="AB_hydrolase_fold"/>
</dbReference>